<keyword evidence="5" id="KW-0479">Metal-binding</keyword>
<protein>
    <recommendedName>
        <fullName evidence="5">5-formyltetrahydrofolate cyclo-ligase</fullName>
        <ecNumber evidence="5">6.3.3.2</ecNumber>
    </recommendedName>
</protein>
<keyword evidence="6" id="KW-0436">Ligase</keyword>
<dbReference type="Proteomes" id="UP000535437">
    <property type="component" value="Unassembled WGS sequence"/>
</dbReference>
<dbReference type="SUPFAM" id="SSF100950">
    <property type="entry name" value="NagB/RpiA/CoA transferase-like"/>
    <property type="match status" value="1"/>
</dbReference>
<dbReference type="EMBL" id="JACCFY010000001">
    <property type="protein sequence ID" value="NYJ76957.1"/>
    <property type="molecule type" value="Genomic_DNA"/>
</dbReference>
<evidence type="ECO:0000256" key="1">
    <source>
        <dbReference type="ARBA" id="ARBA00010638"/>
    </source>
</evidence>
<dbReference type="InterPro" id="IPR002698">
    <property type="entry name" value="FTHF_cligase"/>
</dbReference>
<dbReference type="PANTHER" id="PTHR23407">
    <property type="entry name" value="ATPASE INHIBITOR/5-FORMYLTETRAHYDROFOLATE CYCLO-LIGASE"/>
    <property type="match status" value="1"/>
</dbReference>
<organism evidence="6 7">
    <name type="scientific">Nesterenkonia xinjiangensis</name>
    <dbReference type="NCBI Taxonomy" id="225327"/>
    <lineage>
        <taxon>Bacteria</taxon>
        <taxon>Bacillati</taxon>
        <taxon>Actinomycetota</taxon>
        <taxon>Actinomycetes</taxon>
        <taxon>Micrococcales</taxon>
        <taxon>Micrococcaceae</taxon>
        <taxon>Nesterenkonia</taxon>
    </lineage>
</organism>
<dbReference type="EC" id="6.3.3.2" evidence="5"/>
<evidence type="ECO:0000256" key="5">
    <source>
        <dbReference type="RuleBase" id="RU361279"/>
    </source>
</evidence>
<evidence type="ECO:0000313" key="7">
    <source>
        <dbReference type="Proteomes" id="UP000535437"/>
    </source>
</evidence>
<comment type="caution">
    <text evidence="6">The sequence shown here is derived from an EMBL/GenBank/DDBJ whole genome shotgun (WGS) entry which is preliminary data.</text>
</comment>
<name>A0A7Z0KAU2_9MICC</name>
<evidence type="ECO:0000256" key="4">
    <source>
        <dbReference type="PIRSR" id="PIRSR006806-1"/>
    </source>
</evidence>
<dbReference type="GO" id="GO:0005524">
    <property type="term" value="F:ATP binding"/>
    <property type="evidence" value="ECO:0007669"/>
    <property type="project" value="UniProtKB-KW"/>
</dbReference>
<keyword evidence="3 4" id="KW-0067">ATP-binding</keyword>
<feature type="binding site" evidence="4">
    <location>
        <position position="52"/>
    </location>
    <ligand>
        <name>substrate</name>
    </ligand>
</feature>
<keyword evidence="5" id="KW-0460">Magnesium</keyword>
<feature type="binding site" evidence="4">
    <location>
        <begin position="8"/>
        <end position="12"/>
    </location>
    <ligand>
        <name>ATP</name>
        <dbReference type="ChEBI" id="CHEBI:30616"/>
    </ligand>
</feature>
<dbReference type="PIRSF" id="PIRSF006806">
    <property type="entry name" value="FTHF_cligase"/>
    <property type="match status" value="1"/>
</dbReference>
<gene>
    <name evidence="6" type="ORF">HNR09_000368</name>
</gene>
<accession>A0A7Z0KAU2</accession>
<evidence type="ECO:0000313" key="6">
    <source>
        <dbReference type="EMBL" id="NYJ76957.1"/>
    </source>
</evidence>
<dbReference type="GO" id="GO:0046872">
    <property type="term" value="F:metal ion binding"/>
    <property type="evidence" value="ECO:0007669"/>
    <property type="project" value="UniProtKB-KW"/>
</dbReference>
<proteinExistence type="inferred from homology"/>
<sequence length="204" mass="22351">MGEIGAAKRQVRGRVRDARRALGAEARRRLGDALARVLEEHVPAGSRVAAYLPMPEEPDVRPFLAHHLARGGEVALPRVAETAEPQLEWVDWTLEAPTRRHPVLPLDEPEGPGREIERLLDQGPLLMLLPALAVDTRGHRLGQGGGYYDRLFARLDAAGRLTDVAAWAVVGPGEVLPPGTFPVEAHDLQVEAVVTPERLRRLVL</sequence>
<comment type="catalytic activity">
    <reaction evidence="5">
        <text>(6S)-5-formyl-5,6,7,8-tetrahydrofolate + ATP = (6R)-5,10-methenyltetrahydrofolate + ADP + phosphate</text>
        <dbReference type="Rhea" id="RHEA:10488"/>
        <dbReference type="ChEBI" id="CHEBI:30616"/>
        <dbReference type="ChEBI" id="CHEBI:43474"/>
        <dbReference type="ChEBI" id="CHEBI:57455"/>
        <dbReference type="ChEBI" id="CHEBI:57457"/>
        <dbReference type="ChEBI" id="CHEBI:456216"/>
        <dbReference type="EC" id="6.3.3.2"/>
    </reaction>
</comment>
<feature type="binding site" evidence="4">
    <location>
        <begin position="140"/>
        <end position="148"/>
    </location>
    <ligand>
        <name>ATP</name>
        <dbReference type="ChEBI" id="CHEBI:30616"/>
    </ligand>
</feature>
<comment type="similarity">
    <text evidence="1 5">Belongs to the 5-formyltetrahydrofolate cyclo-ligase family.</text>
</comment>
<evidence type="ECO:0000256" key="3">
    <source>
        <dbReference type="ARBA" id="ARBA00022840"/>
    </source>
</evidence>
<dbReference type="Pfam" id="PF01812">
    <property type="entry name" value="5-FTHF_cyc-lig"/>
    <property type="match status" value="1"/>
</dbReference>
<dbReference type="AlphaFoldDB" id="A0A7Z0KAU2"/>
<evidence type="ECO:0000256" key="2">
    <source>
        <dbReference type="ARBA" id="ARBA00022741"/>
    </source>
</evidence>
<dbReference type="InterPro" id="IPR024185">
    <property type="entry name" value="FTHF_cligase-like_sf"/>
</dbReference>
<dbReference type="RefSeq" id="WP_179540503.1">
    <property type="nucleotide sequence ID" value="NZ_BAAALL010000010.1"/>
</dbReference>
<dbReference type="PANTHER" id="PTHR23407:SF1">
    <property type="entry name" value="5-FORMYLTETRAHYDROFOLATE CYCLO-LIGASE"/>
    <property type="match status" value="1"/>
</dbReference>
<dbReference type="Gene3D" id="3.40.50.10420">
    <property type="entry name" value="NagB/RpiA/CoA transferase-like"/>
    <property type="match status" value="1"/>
</dbReference>
<reference evidence="6 7" key="1">
    <citation type="submission" date="2020-07" db="EMBL/GenBank/DDBJ databases">
        <title>Sequencing the genomes of 1000 actinobacteria strains.</title>
        <authorList>
            <person name="Klenk H.-P."/>
        </authorList>
    </citation>
    <scope>NUCLEOTIDE SEQUENCE [LARGE SCALE GENOMIC DNA]</scope>
    <source>
        <strain evidence="6 7">DSM 15475</strain>
    </source>
</reference>
<feature type="binding site" evidence="4">
    <location>
        <position position="57"/>
    </location>
    <ligand>
        <name>substrate</name>
    </ligand>
</feature>
<dbReference type="GO" id="GO:0009396">
    <property type="term" value="P:folic acid-containing compound biosynthetic process"/>
    <property type="evidence" value="ECO:0007669"/>
    <property type="project" value="TreeGrafter"/>
</dbReference>
<keyword evidence="7" id="KW-1185">Reference proteome</keyword>
<comment type="cofactor">
    <cofactor evidence="5">
        <name>Mg(2+)</name>
        <dbReference type="ChEBI" id="CHEBI:18420"/>
    </cofactor>
</comment>
<dbReference type="GO" id="GO:0035999">
    <property type="term" value="P:tetrahydrofolate interconversion"/>
    <property type="evidence" value="ECO:0007669"/>
    <property type="project" value="TreeGrafter"/>
</dbReference>
<dbReference type="GO" id="GO:0030272">
    <property type="term" value="F:5-formyltetrahydrofolate cyclo-ligase activity"/>
    <property type="evidence" value="ECO:0007669"/>
    <property type="project" value="UniProtKB-EC"/>
</dbReference>
<dbReference type="NCBIfam" id="TIGR02727">
    <property type="entry name" value="MTHFS_bact"/>
    <property type="match status" value="1"/>
</dbReference>
<keyword evidence="2 4" id="KW-0547">Nucleotide-binding</keyword>
<dbReference type="InterPro" id="IPR037171">
    <property type="entry name" value="NagB/RpiA_transferase-like"/>
</dbReference>